<evidence type="ECO:0000313" key="1">
    <source>
        <dbReference type="EMBL" id="TMI80390.1"/>
    </source>
</evidence>
<dbReference type="PANTHER" id="PTHR30510:SF2">
    <property type="entry name" value="UPF0229 PROTEIN YEAH"/>
    <property type="match status" value="1"/>
</dbReference>
<proteinExistence type="predicted"/>
<accession>A0A537JA75</accession>
<evidence type="ECO:0000313" key="2">
    <source>
        <dbReference type="Proteomes" id="UP000318093"/>
    </source>
</evidence>
<dbReference type="SUPFAM" id="SSF53300">
    <property type="entry name" value="vWA-like"/>
    <property type="match status" value="1"/>
</dbReference>
<dbReference type="EMBL" id="VBAN01000263">
    <property type="protein sequence ID" value="TMI80390.1"/>
    <property type="molecule type" value="Genomic_DNA"/>
</dbReference>
<reference evidence="1 2" key="1">
    <citation type="journal article" date="2019" name="Nat. Microbiol.">
        <title>Mediterranean grassland soil C-N compound turnover is dependent on rainfall and depth, and is mediated by genomically divergent microorganisms.</title>
        <authorList>
            <person name="Diamond S."/>
            <person name="Andeer P.F."/>
            <person name="Li Z."/>
            <person name="Crits-Christoph A."/>
            <person name="Burstein D."/>
            <person name="Anantharaman K."/>
            <person name="Lane K.R."/>
            <person name="Thomas B.C."/>
            <person name="Pan C."/>
            <person name="Northen T.R."/>
            <person name="Banfield J.F."/>
        </authorList>
    </citation>
    <scope>NUCLEOTIDE SEQUENCE [LARGE SCALE GENOMIC DNA]</scope>
    <source>
        <strain evidence="1">NP_6</strain>
    </source>
</reference>
<feature type="non-terminal residue" evidence="1">
    <location>
        <position position="1"/>
    </location>
</feature>
<dbReference type="InterPro" id="IPR036465">
    <property type="entry name" value="vWFA_dom_sf"/>
</dbReference>
<name>A0A537JA75_9BACT</name>
<organism evidence="1 2">
    <name type="scientific">Candidatus Segetimicrobium genomatis</name>
    <dbReference type="NCBI Taxonomy" id="2569760"/>
    <lineage>
        <taxon>Bacteria</taxon>
        <taxon>Bacillati</taxon>
        <taxon>Candidatus Sysuimicrobiota</taxon>
        <taxon>Candidatus Sysuimicrobiia</taxon>
        <taxon>Candidatus Sysuimicrobiales</taxon>
        <taxon>Candidatus Segetimicrobiaceae</taxon>
        <taxon>Candidatus Segetimicrobium</taxon>
    </lineage>
</organism>
<protein>
    <submittedName>
        <fullName evidence="1">DUF444 family protein</fullName>
    </submittedName>
</protein>
<sequence>EPRAARRAAEQRRRGARLLPALRARAVQGDRQEFLVKIHRGRIAQHQHDQHLREYLKQNLNELIQQKELIIDGKVKTQIATLDLPTLKFAEETQFLAQGAGSGAGGAGAGGQGAGDERIQALGGLMGGDHHGKELRVELDFDEFVKLAQEVLLEEMRLPNFHEPARWGEVESQDIPELDDLDRIGLRADLNLEETMVQSLFRNARERGALDYDVDVQQDAWYFIEDPTTFQNNRSVEVYVLDVSGSMRGEYLSLVRKTIFILWHYLERRYPTNLRRYVVFQDVAEEKTRDEFFCVESSGGTHISTGFEKAVELLEGAGEYDKFLFMFTDGETSSGDFDLAKKRFEEARGAFDLVIYGHVNPGGRGIGGFSEYVQEAAKTGEGATFANLMDLETIRAAMRDFLAFFDAQAARRYAGTARR</sequence>
<dbReference type="Pfam" id="PF04285">
    <property type="entry name" value="DUF444"/>
    <property type="match status" value="1"/>
</dbReference>
<dbReference type="CDD" id="cd00198">
    <property type="entry name" value="vWFA"/>
    <property type="match status" value="1"/>
</dbReference>
<comment type="caution">
    <text evidence="1">The sequence shown here is derived from an EMBL/GenBank/DDBJ whole genome shotgun (WGS) entry which is preliminary data.</text>
</comment>
<gene>
    <name evidence="1" type="ORF">E6H03_08495</name>
</gene>
<dbReference type="Proteomes" id="UP000318093">
    <property type="component" value="Unassembled WGS sequence"/>
</dbReference>
<dbReference type="AlphaFoldDB" id="A0A537JA75"/>
<dbReference type="PANTHER" id="PTHR30510">
    <property type="entry name" value="UPF0229 PROTEIN YEAH"/>
    <property type="match status" value="1"/>
</dbReference>
<dbReference type="Gene3D" id="3.40.50.410">
    <property type="entry name" value="von Willebrand factor, type A domain"/>
    <property type="match status" value="1"/>
</dbReference>
<dbReference type="InterPro" id="IPR006698">
    <property type="entry name" value="UPF0229"/>
</dbReference>